<accession>A0A1N6MRW2</accession>
<reference evidence="2" key="2">
    <citation type="submission" date="2016-12" db="EMBL/GenBank/DDBJ databases">
        <authorList>
            <person name="Song W.-J."/>
            <person name="Kurnit D.M."/>
        </authorList>
    </citation>
    <scope>NUCLEOTIDE SEQUENCE [LARGE SCALE GENOMIC DNA]</scope>
    <source>
        <strain evidence="2">HGB1681</strain>
    </source>
</reference>
<evidence type="ECO:0000313" key="1">
    <source>
        <dbReference type="EMBL" id="PHM27973.1"/>
    </source>
</evidence>
<proteinExistence type="predicted"/>
<organism evidence="2 3">
    <name type="scientific">Xenorhabdus innexi</name>
    <dbReference type="NCBI Taxonomy" id="290109"/>
    <lineage>
        <taxon>Bacteria</taxon>
        <taxon>Pseudomonadati</taxon>
        <taxon>Pseudomonadota</taxon>
        <taxon>Gammaproteobacteria</taxon>
        <taxon>Enterobacterales</taxon>
        <taxon>Morganellaceae</taxon>
        <taxon>Xenorhabdus</taxon>
    </lineage>
</organism>
<evidence type="ECO:0000313" key="3">
    <source>
        <dbReference type="Proteomes" id="UP000196435"/>
    </source>
</evidence>
<name>A0A1N6MRW2_9GAMM</name>
<dbReference type="RefSeq" id="WP_086952932.1">
    <property type="nucleotide sequence ID" value="NZ_CAWNQC010000006.1"/>
</dbReference>
<dbReference type="EMBL" id="NIBU01000103">
    <property type="protein sequence ID" value="PHM27973.1"/>
    <property type="molecule type" value="Genomic_DNA"/>
</dbReference>
<protein>
    <submittedName>
        <fullName evidence="2">Uncharacterized protein</fullName>
    </submittedName>
</protein>
<reference evidence="3" key="1">
    <citation type="submission" date="2016-12" db="EMBL/GenBank/DDBJ databases">
        <authorList>
            <person name="Gaudriault S."/>
        </authorList>
    </citation>
    <scope>NUCLEOTIDE SEQUENCE [LARGE SCALE GENOMIC DNA]</scope>
    <source>
        <strain evidence="3">HGB1681 (deposited as PTA-6826 in the American Type Culture Collection)</strain>
    </source>
</reference>
<evidence type="ECO:0000313" key="4">
    <source>
        <dbReference type="Proteomes" id="UP000224871"/>
    </source>
</evidence>
<dbReference type="EMBL" id="FTLG01000024">
    <property type="protein sequence ID" value="SIP71577.1"/>
    <property type="molecule type" value="Genomic_DNA"/>
</dbReference>
<reference evidence="1 4" key="3">
    <citation type="journal article" date="2017" name="Nat. Microbiol.">
        <title>Natural product diversity associated with the nematode symbionts Photorhabdus and Xenorhabdus.</title>
        <authorList>
            <person name="Tobias N.J."/>
            <person name="Wolff H."/>
            <person name="Djahanschiri B."/>
            <person name="Grundmann F."/>
            <person name="Kronenwerth M."/>
            <person name="Shi Y.M."/>
            <person name="Simonyi S."/>
            <person name="Grun P."/>
            <person name="Shapiro-Ilan D."/>
            <person name="Pidot S.J."/>
            <person name="Stinear T.P."/>
            <person name="Ebersberger I."/>
            <person name="Bode H.B."/>
        </authorList>
    </citation>
    <scope>NUCLEOTIDE SEQUENCE [LARGE SCALE GENOMIC DNA]</scope>
    <source>
        <strain evidence="1 4">DSM 16336</strain>
    </source>
</reference>
<dbReference type="AlphaFoldDB" id="A0A1N6MRW2"/>
<dbReference type="Proteomes" id="UP000224871">
    <property type="component" value="Unassembled WGS sequence"/>
</dbReference>
<gene>
    <name evidence="1" type="ORF">Xinn_03903</name>
    <name evidence="2" type="ORF">XIS1_120010</name>
</gene>
<keyword evidence="4" id="KW-1185">Reference proteome</keyword>
<dbReference type="Proteomes" id="UP000196435">
    <property type="component" value="Unassembled WGS sequence"/>
</dbReference>
<sequence>MYDDLAHLIRAFILDENKSLENDEQGGIWPSNHHHIKPYAAKLSKILIPEERVLFYFHYIRVQGTVPAVATSEIPLLLEAYRKWLPLIDKYGSGLAERHVMLFIFGFDDTGVLSVGELATAADLKIRLKTLYQIQRYTRLVSQREKKIRFQPFTEQSQYLLEVLRHLQYQHDKRYTENYDVVNLRFWGMVLIIMLNKTTRTHLVRDMLEGTYSIPDRGHHLSILNDTVLCVLPECDPDETDFINFASRLTLIEKSRREATESFALATSLHLPFESDQYWEIEIYIPQPDDTSEGVIQPSLYVCMRPDPDNEWNIELRHSQLGRFCEWSGKITQNDLKIISLGKGNLIDLPKWLQLLDKEYKITFNLSKAKIYTREKSSTVKLIKEWLNSMS</sequence>
<dbReference type="OrthoDB" id="8392249at2"/>
<evidence type="ECO:0000313" key="2">
    <source>
        <dbReference type="EMBL" id="SIP71577.1"/>
    </source>
</evidence>